<evidence type="ECO:0000256" key="2">
    <source>
        <dbReference type="SAM" id="Phobius"/>
    </source>
</evidence>
<dbReference type="Pfam" id="PF19777">
    <property type="entry name" value="DUF6263"/>
    <property type="match status" value="1"/>
</dbReference>
<keyword evidence="2" id="KW-0812">Transmembrane</keyword>
<sequence length="390" mass="43612">MDVEYGVETPYIRRSICDYARGKKRHIVAGLTLGAMVAVLAVYGSGGRSAFASSRTMSWPPPEVGSPESLNVDTSRGRMLLRVENANQIPTGVTILQKTQVETREETVDSKSIIDITAENEMLAQNLKTGGNKIDITTTHVTMTGETDIMGQMSSIRYDSKYSDVVPEGFESLAKIIGQSNTIETDKDGNVVSASQHEQLLKAMSGQDSEDIVTNEEEDPLLETQEEKESLSEHQIQQIDQMMRATQVLPDDPVKPGDDWDFVMDIKNKFGGSAVLLGYVEYDGSDCAVIQLDGKLHITQNQLEQIGDAVTEEMEDDFMKQEMQEVFEEIQISYGKLSGVVYWDHAYKFARYTRIEMTMDMLLPNAFDPEGEKMDILTEETMIMYSSIKE</sequence>
<reference evidence="3" key="1">
    <citation type="submission" date="2021-01" db="EMBL/GenBank/DDBJ databases">
        <authorList>
            <person name="Corre E."/>
            <person name="Pelletier E."/>
            <person name="Niang G."/>
            <person name="Scheremetjew M."/>
            <person name="Finn R."/>
            <person name="Kale V."/>
            <person name="Holt S."/>
            <person name="Cochrane G."/>
            <person name="Meng A."/>
            <person name="Brown T."/>
            <person name="Cohen L."/>
        </authorList>
    </citation>
    <scope>NUCLEOTIDE SEQUENCE</scope>
    <source>
        <strain evidence="3">308</strain>
    </source>
</reference>
<keyword evidence="2" id="KW-1133">Transmembrane helix</keyword>
<keyword evidence="2" id="KW-0472">Membrane</keyword>
<dbReference type="EMBL" id="HBFR01030947">
    <property type="protein sequence ID" value="CAD8895252.1"/>
    <property type="molecule type" value="Transcribed_RNA"/>
</dbReference>
<organism evidence="3">
    <name type="scientific">Corethron hystrix</name>
    <dbReference type="NCBI Taxonomy" id="216773"/>
    <lineage>
        <taxon>Eukaryota</taxon>
        <taxon>Sar</taxon>
        <taxon>Stramenopiles</taxon>
        <taxon>Ochrophyta</taxon>
        <taxon>Bacillariophyta</taxon>
        <taxon>Coscinodiscophyceae</taxon>
        <taxon>Corethrophycidae</taxon>
        <taxon>Corethrales</taxon>
        <taxon>Corethraceae</taxon>
        <taxon>Corethron</taxon>
    </lineage>
</organism>
<protein>
    <submittedName>
        <fullName evidence="3">Uncharacterized protein</fullName>
    </submittedName>
</protein>
<gene>
    <name evidence="3" type="ORF">CHYS00102_LOCUS22466</name>
</gene>
<feature type="transmembrane region" description="Helical" evidence="2">
    <location>
        <begin position="27"/>
        <end position="46"/>
    </location>
</feature>
<evidence type="ECO:0000256" key="1">
    <source>
        <dbReference type="SAM" id="MobiDB-lite"/>
    </source>
</evidence>
<proteinExistence type="predicted"/>
<feature type="region of interest" description="Disordered" evidence="1">
    <location>
        <begin position="52"/>
        <end position="71"/>
    </location>
</feature>
<dbReference type="AlphaFoldDB" id="A0A7S1BTE4"/>
<name>A0A7S1BTE4_9STRA</name>
<dbReference type="InterPro" id="IPR046230">
    <property type="entry name" value="DUF6263"/>
</dbReference>
<accession>A0A7S1BTE4</accession>
<evidence type="ECO:0000313" key="3">
    <source>
        <dbReference type="EMBL" id="CAD8895252.1"/>
    </source>
</evidence>